<reference evidence="1 2" key="2">
    <citation type="submission" date="2016-08" db="EMBL/GenBank/DDBJ databases">
        <title>Pervasive Adenine N6-methylation of Active Genes in Fungi.</title>
        <authorList>
            <consortium name="DOE Joint Genome Institute"/>
            <person name="Mondo S.J."/>
            <person name="Dannebaum R.O."/>
            <person name="Kuo R.C."/>
            <person name="Labutti K."/>
            <person name="Haridas S."/>
            <person name="Kuo A."/>
            <person name="Salamov A."/>
            <person name="Ahrendt S.R."/>
            <person name="Lipzen A."/>
            <person name="Sullivan W."/>
            <person name="Andreopoulos W.B."/>
            <person name="Clum A."/>
            <person name="Lindquist E."/>
            <person name="Daum C."/>
            <person name="Ramamoorthy G.K."/>
            <person name="Gryganskyi A."/>
            <person name="Culley D."/>
            <person name="Magnuson J.K."/>
            <person name="James T.Y."/>
            <person name="O'Malley M.A."/>
            <person name="Stajich J.E."/>
            <person name="Spatafora J.W."/>
            <person name="Visel A."/>
            <person name="Grigoriev I.V."/>
        </authorList>
    </citation>
    <scope>NUCLEOTIDE SEQUENCE [LARGE SCALE GENOMIC DNA]</scope>
    <source>
        <strain evidence="1 2">S4</strain>
    </source>
</reference>
<keyword evidence="2" id="KW-1185">Reference proteome</keyword>
<proteinExistence type="predicted"/>
<evidence type="ECO:0000313" key="1">
    <source>
        <dbReference type="EMBL" id="ORX76557.1"/>
    </source>
</evidence>
<dbReference type="AlphaFoldDB" id="A0A1Y1WSQ6"/>
<dbReference type="EMBL" id="MCFG01000292">
    <property type="protein sequence ID" value="ORX76557.1"/>
    <property type="molecule type" value="Genomic_DNA"/>
</dbReference>
<sequence>MYIYSLEIEDSLIYTYENITNFQKYENHIYISNTSRTFKKSEILKFHKSYYLSYLCKDDICTEVKREALRRFIEIPDKKGNKKLYICKTYLYDDIESHRYLNKKMTTIPCTPISNQENENKSYNKECQKNVIISLDCTSDSQCLSNKCIDNVCVFNEDSPIDFCTSVYKHIIFLVGYTYMHCGKMIGEPCQNNKECGSKNCLLGGYCGTTYGPSDTNAICQWISSLIKKII</sequence>
<gene>
    <name evidence="1" type="ORF">BCR32DRAFT_248653</name>
</gene>
<accession>A0A1Y1WSQ6</accession>
<dbReference type="Proteomes" id="UP000193944">
    <property type="component" value="Unassembled WGS sequence"/>
</dbReference>
<name>A0A1Y1WSQ6_9FUNG</name>
<reference evidence="1 2" key="1">
    <citation type="submission" date="2016-08" db="EMBL/GenBank/DDBJ databases">
        <title>A Parts List for Fungal Cellulosomes Revealed by Comparative Genomics.</title>
        <authorList>
            <consortium name="DOE Joint Genome Institute"/>
            <person name="Haitjema C.H."/>
            <person name="Gilmore S.P."/>
            <person name="Henske J.K."/>
            <person name="Solomon K.V."/>
            <person name="De Groot R."/>
            <person name="Kuo A."/>
            <person name="Mondo S.J."/>
            <person name="Salamov A.A."/>
            <person name="Labutti K."/>
            <person name="Zhao Z."/>
            <person name="Chiniquy J."/>
            <person name="Barry K."/>
            <person name="Brewer H.M."/>
            <person name="Purvine S.O."/>
            <person name="Wright A.T."/>
            <person name="Boxma B."/>
            <person name="Van Alen T."/>
            <person name="Hackstein J.H."/>
            <person name="Baker S.E."/>
            <person name="Grigoriev I.V."/>
            <person name="O'Malley M.A."/>
        </authorList>
    </citation>
    <scope>NUCLEOTIDE SEQUENCE [LARGE SCALE GENOMIC DNA]</scope>
    <source>
        <strain evidence="1 2">S4</strain>
    </source>
</reference>
<organism evidence="1 2">
    <name type="scientific">Anaeromyces robustus</name>
    <dbReference type="NCBI Taxonomy" id="1754192"/>
    <lineage>
        <taxon>Eukaryota</taxon>
        <taxon>Fungi</taxon>
        <taxon>Fungi incertae sedis</taxon>
        <taxon>Chytridiomycota</taxon>
        <taxon>Chytridiomycota incertae sedis</taxon>
        <taxon>Neocallimastigomycetes</taxon>
        <taxon>Neocallimastigales</taxon>
        <taxon>Neocallimastigaceae</taxon>
        <taxon>Anaeromyces</taxon>
    </lineage>
</organism>
<protein>
    <submittedName>
        <fullName evidence="1">Uncharacterized protein</fullName>
    </submittedName>
</protein>
<comment type="caution">
    <text evidence="1">The sequence shown here is derived from an EMBL/GenBank/DDBJ whole genome shotgun (WGS) entry which is preliminary data.</text>
</comment>
<evidence type="ECO:0000313" key="2">
    <source>
        <dbReference type="Proteomes" id="UP000193944"/>
    </source>
</evidence>
<dbReference type="OrthoDB" id="10442653at2759"/>